<reference evidence="2 3" key="1">
    <citation type="journal article" date="2024" name="BMC Genomics">
        <title>De novo assembly and annotation of Popillia japonica's genome with initial clues to its potential as an invasive pest.</title>
        <authorList>
            <person name="Cucini C."/>
            <person name="Boschi S."/>
            <person name="Funari R."/>
            <person name="Cardaioli E."/>
            <person name="Iannotti N."/>
            <person name="Marturano G."/>
            <person name="Paoli F."/>
            <person name="Bruttini M."/>
            <person name="Carapelli A."/>
            <person name="Frati F."/>
            <person name="Nardi F."/>
        </authorList>
    </citation>
    <scope>NUCLEOTIDE SEQUENCE [LARGE SCALE GENOMIC DNA]</scope>
    <source>
        <strain evidence="2">DMR45628</strain>
    </source>
</reference>
<evidence type="ECO:0000313" key="3">
    <source>
        <dbReference type="Proteomes" id="UP001458880"/>
    </source>
</evidence>
<comment type="caution">
    <text evidence="2">The sequence shown here is derived from an EMBL/GenBank/DDBJ whole genome shotgun (WGS) entry which is preliminary data.</text>
</comment>
<accession>A0AAW1JCA3</accession>
<gene>
    <name evidence="2" type="ORF">QE152_g31227</name>
</gene>
<evidence type="ECO:0000256" key="1">
    <source>
        <dbReference type="SAM" id="Coils"/>
    </source>
</evidence>
<protein>
    <submittedName>
        <fullName evidence="2">Uncharacterized protein</fullName>
    </submittedName>
</protein>
<keyword evidence="1" id="KW-0175">Coiled coil</keyword>
<organism evidence="2 3">
    <name type="scientific">Popillia japonica</name>
    <name type="common">Japanese beetle</name>
    <dbReference type="NCBI Taxonomy" id="7064"/>
    <lineage>
        <taxon>Eukaryota</taxon>
        <taxon>Metazoa</taxon>
        <taxon>Ecdysozoa</taxon>
        <taxon>Arthropoda</taxon>
        <taxon>Hexapoda</taxon>
        <taxon>Insecta</taxon>
        <taxon>Pterygota</taxon>
        <taxon>Neoptera</taxon>
        <taxon>Endopterygota</taxon>
        <taxon>Coleoptera</taxon>
        <taxon>Polyphaga</taxon>
        <taxon>Scarabaeiformia</taxon>
        <taxon>Scarabaeidae</taxon>
        <taxon>Rutelinae</taxon>
        <taxon>Popillia</taxon>
    </lineage>
</organism>
<keyword evidence="3" id="KW-1185">Reference proteome</keyword>
<feature type="coiled-coil region" evidence="1">
    <location>
        <begin position="6"/>
        <end position="104"/>
    </location>
</feature>
<evidence type="ECO:0000313" key="2">
    <source>
        <dbReference type="EMBL" id="KAK9700433.1"/>
    </source>
</evidence>
<sequence>MMTTFMEEFRETREQYKQQFQQLTQINSTLQEENNNMKKELIAKLDAIINMMTTFMEEFRETREQYKQQFQQLTQINSTLQEENNNMKKELIDLKQRIDKIEQEKRRNNLIVTGMKLKHHGNPKEEIENFVKTHLKLDIKMKKAYAIGERA</sequence>
<dbReference type="EMBL" id="JASPKY010000437">
    <property type="protein sequence ID" value="KAK9700433.1"/>
    <property type="molecule type" value="Genomic_DNA"/>
</dbReference>
<dbReference type="Proteomes" id="UP001458880">
    <property type="component" value="Unassembled WGS sequence"/>
</dbReference>
<proteinExistence type="predicted"/>
<dbReference type="AlphaFoldDB" id="A0AAW1JCA3"/>
<name>A0AAW1JCA3_POPJA</name>